<comment type="caution">
    <text evidence="2">The sequence shown here is derived from an EMBL/GenBank/DDBJ whole genome shotgun (WGS) entry which is preliminary data.</text>
</comment>
<feature type="compositionally biased region" description="Polar residues" evidence="1">
    <location>
        <begin position="64"/>
        <end position="74"/>
    </location>
</feature>
<name>A0A642UE53_DIURU</name>
<dbReference type="AlphaFoldDB" id="A0A642UE53"/>
<evidence type="ECO:0000313" key="2">
    <source>
        <dbReference type="EMBL" id="KAA8897447.1"/>
    </source>
</evidence>
<dbReference type="EMBL" id="SWFT01000157">
    <property type="protein sequence ID" value="KAA8897447.1"/>
    <property type="molecule type" value="Genomic_DNA"/>
</dbReference>
<dbReference type="Proteomes" id="UP000449547">
    <property type="component" value="Unassembled WGS sequence"/>
</dbReference>
<protein>
    <submittedName>
        <fullName evidence="2">Uncharacterized protein</fullName>
    </submittedName>
</protein>
<organism evidence="2 3">
    <name type="scientific">Diutina rugosa</name>
    <name type="common">Yeast</name>
    <name type="synonym">Candida rugosa</name>
    <dbReference type="NCBI Taxonomy" id="5481"/>
    <lineage>
        <taxon>Eukaryota</taxon>
        <taxon>Fungi</taxon>
        <taxon>Dikarya</taxon>
        <taxon>Ascomycota</taxon>
        <taxon>Saccharomycotina</taxon>
        <taxon>Pichiomycetes</taxon>
        <taxon>Debaryomycetaceae</taxon>
        <taxon>Diutina</taxon>
    </lineage>
</organism>
<accession>A0A642UE53</accession>
<evidence type="ECO:0000256" key="1">
    <source>
        <dbReference type="SAM" id="MobiDB-lite"/>
    </source>
</evidence>
<keyword evidence="3" id="KW-1185">Reference proteome</keyword>
<reference evidence="2 3" key="1">
    <citation type="submission" date="2019-07" db="EMBL/GenBank/DDBJ databases">
        <title>Genome assembly of two rare yeast pathogens: Diutina rugosa and Trichomonascus ciferrii.</title>
        <authorList>
            <person name="Mixao V."/>
            <person name="Saus E."/>
            <person name="Hansen A."/>
            <person name="Lass-Flor C."/>
            <person name="Gabaldon T."/>
        </authorList>
    </citation>
    <scope>NUCLEOTIDE SEQUENCE [LARGE SCALE GENOMIC DNA]</scope>
    <source>
        <strain evidence="2 3">CBS 613</strain>
    </source>
</reference>
<sequence>MLVKRRREADDARKDAEYAARKMSKAPLGKRITVSKRSRKVDNNGHARPTASPEENKTPLIDKPNTSDTKQGATSLVGDYSSDSE</sequence>
<dbReference type="VEuPathDB" id="FungiDB:DIURU_005226"/>
<proteinExistence type="predicted"/>
<feature type="region of interest" description="Disordered" evidence="1">
    <location>
        <begin position="1"/>
        <end position="85"/>
    </location>
</feature>
<feature type="compositionally biased region" description="Basic and acidic residues" evidence="1">
    <location>
        <begin position="7"/>
        <end position="20"/>
    </location>
</feature>
<dbReference type="RefSeq" id="XP_034009984.1">
    <property type="nucleotide sequence ID" value="XM_034158185.1"/>
</dbReference>
<dbReference type="GeneID" id="54783877"/>
<evidence type="ECO:0000313" key="3">
    <source>
        <dbReference type="Proteomes" id="UP000449547"/>
    </source>
</evidence>
<gene>
    <name evidence="2" type="ORF">DIURU_005226</name>
</gene>